<dbReference type="PATRIC" id="fig|1423767.3.peg.1879"/>
<dbReference type="Pfam" id="PF01381">
    <property type="entry name" value="HTH_3"/>
    <property type="match status" value="1"/>
</dbReference>
<dbReference type="SMART" id="SM00530">
    <property type="entry name" value="HTH_XRE"/>
    <property type="match status" value="1"/>
</dbReference>
<evidence type="ECO:0000313" key="3">
    <source>
        <dbReference type="Proteomes" id="UP000051307"/>
    </source>
</evidence>
<dbReference type="eggNOG" id="COG1396">
    <property type="taxonomic scope" value="Bacteria"/>
</dbReference>
<comment type="caution">
    <text evidence="2">The sequence shown here is derived from an EMBL/GenBank/DDBJ whole genome shotgun (WGS) entry which is preliminary data.</text>
</comment>
<dbReference type="PROSITE" id="PS50943">
    <property type="entry name" value="HTH_CROC1"/>
    <property type="match status" value="1"/>
</dbReference>
<reference evidence="2 3" key="1">
    <citation type="journal article" date="2015" name="Genome Announc.">
        <title>Expanding the biotechnology potential of lactobacilli through comparative genomics of 213 strains and associated genera.</title>
        <authorList>
            <person name="Sun Z."/>
            <person name="Harris H.M."/>
            <person name="McCann A."/>
            <person name="Guo C."/>
            <person name="Argimon S."/>
            <person name="Zhang W."/>
            <person name="Yang X."/>
            <person name="Jeffery I.B."/>
            <person name="Cooney J.C."/>
            <person name="Kagawa T.F."/>
            <person name="Liu W."/>
            <person name="Song Y."/>
            <person name="Salvetti E."/>
            <person name="Wrobel A."/>
            <person name="Rasinkangas P."/>
            <person name="Parkhill J."/>
            <person name="Rea M.C."/>
            <person name="O'Sullivan O."/>
            <person name="Ritari J."/>
            <person name="Douillard F.P."/>
            <person name="Paul Ross R."/>
            <person name="Yang R."/>
            <person name="Briner A.E."/>
            <person name="Felis G.E."/>
            <person name="de Vos W.M."/>
            <person name="Barrangou R."/>
            <person name="Klaenhammer T.R."/>
            <person name="Caufield P.W."/>
            <person name="Cui Y."/>
            <person name="Zhang H."/>
            <person name="O'Toole P.W."/>
        </authorList>
    </citation>
    <scope>NUCLEOTIDE SEQUENCE [LARGE SCALE GENOMIC DNA]</scope>
    <source>
        <strain evidence="2 3">DSM 16761</strain>
    </source>
</reference>
<feature type="domain" description="HTH cro/C1-type" evidence="1">
    <location>
        <begin position="7"/>
        <end position="60"/>
    </location>
</feature>
<protein>
    <recommendedName>
        <fullName evidence="1">HTH cro/C1-type domain-containing protein</fullName>
    </recommendedName>
</protein>
<dbReference type="EMBL" id="AZFU01000044">
    <property type="protein sequence ID" value="KRM02211.1"/>
    <property type="molecule type" value="Genomic_DNA"/>
</dbReference>
<dbReference type="GO" id="GO:0003677">
    <property type="term" value="F:DNA binding"/>
    <property type="evidence" value="ECO:0007669"/>
    <property type="project" value="InterPro"/>
</dbReference>
<sequence>MTIDEQLKKTRNMLELTQLQMSAGIITGSFYSRVERGQSKINAADLIKILNSHKVSLYDFFEPFEKANFNQKIIDYKIYSAFDSKNIDELKDIQKKISSENKAFLQIQLMIAILQDQVAALPENLRKEMRHKILQIGSWNKKSLWELLLTMNLYEASELNALLDSIFEKYAEIDFQDHEVLIPLANILINYLASCYQQNYLSKCQEILKYLDKLPANPQIVLPKILGKYYQAKIIGDNSKVNTIQRLLIKSGYKSYLRK</sequence>
<dbReference type="CDD" id="cd00093">
    <property type="entry name" value="HTH_XRE"/>
    <property type="match status" value="1"/>
</dbReference>
<dbReference type="AlphaFoldDB" id="A0A0R1VGN1"/>
<dbReference type="PANTHER" id="PTHR37038">
    <property type="entry name" value="TRANSCRIPTIONAL REGULATOR-RELATED"/>
    <property type="match status" value="1"/>
</dbReference>
<evidence type="ECO:0000259" key="1">
    <source>
        <dbReference type="PROSITE" id="PS50943"/>
    </source>
</evidence>
<dbReference type="InterPro" id="IPR010982">
    <property type="entry name" value="Lambda_DNA-bd_dom_sf"/>
</dbReference>
<dbReference type="Gene3D" id="1.10.260.40">
    <property type="entry name" value="lambda repressor-like DNA-binding domains"/>
    <property type="match status" value="1"/>
</dbReference>
<dbReference type="RefSeq" id="WP_034532878.1">
    <property type="nucleotide sequence ID" value="NZ_AZFU01000044.1"/>
</dbReference>
<dbReference type="OrthoDB" id="2320428at2"/>
<organism evidence="2 3">
    <name type="scientific">Lactobacillus kitasatonis DSM 16761 = JCM 1039</name>
    <dbReference type="NCBI Taxonomy" id="1423767"/>
    <lineage>
        <taxon>Bacteria</taxon>
        <taxon>Bacillati</taxon>
        <taxon>Bacillota</taxon>
        <taxon>Bacilli</taxon>
        <taxon>Lactobacillales</taxon>
        <taxon>Lactobacillaceae</taxon>
        <taxon>Lactobacillus</taxon>
    </lineage>
</organism>
<evidence type="ECO:0000313" key="2">
    <source>
        <dbReference type="EMBL" id="KRM02211.1"/>
    </source>
</evidence>
<name>A0A0R1VGN1_9LACO</name>
<dbReference type="InterPro" id="IPR001387">
    <property type="entry name" value="Cro/C1-type_HTH"/>
</dbReference>
<accession>A0A0R1VGN1</accession>
<gene>
    <name evidence="2" type="ORF">FC59_GL001812</name>
</gene>
<dbReference type="Proteomes" id="UP000051307">
    <property type="component" value="Unassembled WGS sequence"/>
</dbReference>
<proteinExistence type="predicted"/>
<dbReference type="InterPro" id="IPR053163">
    <property type="entry name" value="HTH-type_regulator_Rgg"/>
</dbReference>
<dbReference type="SUPFAM" id="SSF47413">
    <property type="entry name" value="lambda repressor-like DNA-binding domains"/>
    <property type="match status" value="1"/>
</dbReference>